<evidence type="ECO:0000313" key="1">
    <source>
        <dbReference type="EMBL" id="KAJ8926651.1"/>
    </source>
</evidence>
<sequence>MHDMSYLGIIKKNKREIPPQLLAIRNREVKSSQFAFQEDVTVGSYIPKKKKKCTSDLLSTMTIKLIPTVANH</sequence>
<name>A0AAV8WLK4_9CUCU</name>
<keyword evidence="2" id="KW-1185">Reference proteome</keyword>
<dbReference type="AlphaFoldDB" id="A0AAV8WLK4"/>
<reference evidence="1" key="1">
    <citation type="journal article" date="2023" name="Insect Mol. Biol.">
        <title>Genome sequencing provides insights into the evolution of gene families encoding plant cell wall-degrading enzymes in longhorned beetles.</title>
        <authorList>
            <person name="Shin N.R."/>
            <person name="Okamura Y."/>
            <person name="Kirsch R."/>
            <person name="Pauchet Y."/>
        </authorList>
    </citation>
    <scope>NUCLEOTIDE SEQUENCE</scope>
    <source>
        <strain evidence="1">RBIC_L_NR</strain>
    </source>
</reference>
<protein>
    <submittedName>
        <fullName evidence="1">Uncharacterized protein</fullName>
    </submittedName>
</protein>
<dbReference type="EMBL" id="JANEYF010005822">
    <property type="protein sequence ID" value="KAJ8926651.1"/>
    <property type="molecule type" value="Genomic_DNA"/>
</dbReference>
<accession>A0AAV8WLK4</accession>
<proteinExistence type="predicted"/>
<comment type="caution">
    <text evidence="1">The sequence shown here is derived from an EMBL/GenBank/DDBJ whole genome shotgun (WGS) entry which is preliminary data.</text>
</comment>
<evidence type="ECO:0000313" key="2">
    <source>
        <dbReference type="Proteomes" id="UP001162156"/>
    </source>
</evidence>
<gene>
    <name evidence="1" type="ORF">NQ314_020953</name>
</gene>
<organism evidence="1 2">
    <name type="scientific">Rhamnusium bicolor</name>
    <dbReference type="NCBI Taxonomy" id="1586634"/>
    <lineage>
        <taxon>Eukaryota</taxon>
        <taxon>Metazoa</taxon>
        <taxon>Ecdysozoa</taxon>
        <taxon>Arthropoda</taxon>
        <taxon>Hexapoda</taxon>
        <taxon>Insecta</taxon>
        <taxon>Pterygota</taxon>
        <taxon>Neoptera</taxon>
        <taxon>Endopterygota</taxon>
        <taxon>Coleoptera</taxon>
        <taxon>Polyphaga</taxon>
        <taxon>Cucujiformia</taxon>
        <taxon>Chrysomeloidea</taxon>
        <taxon>Cerambycidae</taxon>
        <taxon>Lepturinae</taxon>
        <taxon>Rhagiini</taxon>
        <taxon>Rhamnusium</taxon>
    </lineage>
</organism>
<dbReference type="Proteomes" id="UP001162156">
    <property type="component" value="Unassembled WGS sequence"/>
</dbReference>